<dbReference type="Gene3D" id="3.40.50.620">
    <property type="entry name" value="HUPs"/>
    <property type="match status" value="2"/>
</dbReference>
<dbReference type="GO" id="GO:0005739">
    <property type="term" value="C:mitochondrion"/>
    <property type="evidence" value="ECO:0007669"/>
    <property type="project" value="TreeGrafter"/>
</dbReference>
<keyword evidence="4 6" id="KW-0819">tRNA processing</keyword>
<evidence type="ECO:0000259" key="8">
    <source>
        <dbReference type="Pfam" id="PF01171"/>
    </source>
</evidence>
<comment type="similarity">
    <text evidence="7">Belongs to the CTU2/NCS2 family.</text>
</comment>
<dbReference type="GO" id="GO:0002143">
    <property type="term" value="P:tRNA wobble position uridine thiolation"/>
    <property type="evidence" value="ECO:0007669"/>
    <property type="project" value="TreeGrafter"/>
</dbReference>
<dbReference type="InterPro" id="IPR056369">
    <property type="entry name" value="CTU1-like_ATP-bd"/>
</dbReference>
<evidence type="ECO:0000256" key="4">
    <source>
        <dbReference type="ARBA" id="ARBA00022694"/>
    </source>
</evidence>
<evidence type="ECO:0000256" key="2">
    <source>
        <dbReference type="ARBA" id="ARBA00022555"/>
    </source>
</evidence>
<evidence type="ECO:0000256" key="1">
    <source>
        <dbReference type="ARBA" id="ARBA00022490"/>
    </source>
</evidence>
<evidence type="ECO:0000259" key="9">
    <source>
        <dbReference type="Pfam" id="PF16503"/>
    </source>
</evidence>
<evidence type="ECO:0000256" key="5">
    <source>
        <dbReference type="ARBA" id="ARBA00022884"/>
    </source>
</evidence>
<evidence type="ECO:0000313" key="11">
    <source>
        <dbReference type="Proteomes" id="UP001472866"/>
    </source>
</evidence>
<reference evidence="10 11" key="1">
    <citation type="submission" date="2024-03" db="EMBL/GenBank/DDBJ databases">
        <title>Complete genome sequence of the green alga Chloropicon roscoffensis RCC1871.</title>
        <authorList>
            <person name="Lemieux C."/>
            <person name="Pombert J.-F."/>
            <person name="Otis C."/>
            <person name="Turmel M."/>
        </authorList>
    </citation>
    <scope>NUCLEOTIDE SEQUENCE [LARGE SCALE GENOMIC DNA]</scope>
    <source>
        <strain evidence="10 11">RCC1871</strain>
    </source>
</reference>
<protein>
    <recommendedName>
        <fullName evidence="6 7">Multifunctional fusion protein</fullName>
    </recommendedName>
    <domain>
        <recommendedName>
            <fullName evidence="6">Cytoplasmic tRNA 2-thiolation protein 1</fullName>
            <ecNumber evidence="6">2.7.7.-</ecNumber>
        </recommendedName>
        <alternativeName>
            <fullName evidence="6">Cytoplasmic tRNA adenylyltransferase 1</fullName>
        </alternativeName>
    </domain>
    <domain>
        <recommendedName>
            <fullName evidence="7">Cytoplasmic tRNA 2-thiolation protein 2</fullName>
        </recommendedName>
    </domain>
</protein>
<name>A0AAX4P1Y6_9CHLO</name>
<gene>
    <name evidence="6" type="primary">NCS6</name>
    <name evidence="6" type="synonym">CTU1</name>
    <name evidence="10" type="ORF">HKI87_02g14100</name>
</gene>
<dbReference type="Pfam" id="PF01171">
    <property type="entry name" value="ATP_bind_3"/>
    <property type="match status" value="1"/>
</dbReference>
<dbReference type="FunFam" id="3.40.50.620:FF:000054">
    <property type="entry name" value="Cytoplasmic tRNA 2-thiolation protein 1"/>
    <property type="match status" value="1"/>
</dbReference>
<dbReference type="GO" id="GO:0002144">
    <property type="term" value="C:cytosolic tRNA wobble base thiouridylase complex"/>
    <property type="evidence" value="ECO:0007669"/>
    <property type="project" value="TreeGrafter"/>
</dbReference>
<dbReference type="Proteomes" id="UP001472866">
    <property type="component" value="Chromosome 02"/>
</dbReference>
<dbReference type="GO" id="GO:0032447">
    <property type="term" value="P:protein urmylation"/>
    <property type="evidence" value="ECO:0007669"/>
    <property type="project" value="UniProtKB-UniRule"/>
</dbReference>
<evidence type="ECO:0000313" key="10">
    <source>
        <dbReference type="EMBL" id="WZN59882.1"/>
    </source>
</evidence>
<keyword evidence="11" id="KW-1185">Reference proteome</keyword>
<comment type="function">
    <text evidence="6">Plays a central role in 2-thiolation of mcm(5)S(2)U at tRNA wobble positions of tRNA(Lys), tRNA(Glu) and tRNA(Gln). Directly binds tRNAs and probably acts by catalyzing adenylation of tRNAs, an intermediate required for 2-thiolation. It is unclear whether it acts as a sulfurtransferase that transfers sulfur from thiocarboxylated URM1 onto the uridine of tRNAs at wobble position.</text>
</comment>
<evidence type="ECO:0000256" key="7">
    <source>
        <dbReference type="HAMAP-Rule" id="MF_03054"/>
    </source>
</evidence>
<dbReference type="EMBL" id="CP151502">
    <property type="protein sequence ID" value="WZN59882.1"/>
    <property type="molecule type" value="Genomic_DNA"/>
</dbReference>
<dbReference type="GO" id="GO:0016779">
    <property type="term" value="F:nucleotidyltransferase activity"/>
    <property type="evidence" value="ECO:0007669"/>
    <property type="project" value="UniProtKB-UniRule"/>
</dbReference>
<dbReference type="SUPFAM" id="SSF52402">
    <property type="entry name" value="Adenine nucleotide alpha hydrolases-like"/>
    <property type="match status" value="2"/>
</dbReference>
<organism evidence="10 11">
    <name type="scientific">Chloropicon roscoffensis</name>
    <dbReference type="NCBI Taxonomy" id="1461544"/>
    <lineage>
        <taxon>Eukaryota</taxon>
        <taxon>Viridiplantae</taxon>
        <taxon>Chlorophyta</taxon>
        <taxon>Chloropicophyceae</taxon>
        <taxon>Chloropicales</taxon>
        <taxon>Chloropicaceae</taxon>
        <taxon>Chloropicon</taxon>
    </lineage>
</organism>
<comment type="pathway">
    <text evidence="6">tRNA modification; 5-methoxycarbonylmethyl-2-thiouridine-tRNA biosynthesis.</text>
</comment>
<dbReference type="CDD" id="cd01713">
    <property type="entry name" value="CTU1-like"/>
    <property type="match status" value="1"/>
</dbReference>
<comment type="function">
    <text evidence="7">Plays a central role in 2-thiolation of mcm(5)S(2)U at tRNA wobble positions of tRNA(Lys), tRNA(Glu) and tRNA(Gln). May act by forming a heterodimer with NCS6/CTU1 that ligates sulfur from thiocarboxylated URM1 onto the uridine of tRNAs at wobble position.</text>
</comment>
<keyword evidence="3 6" id="KW-0808">Transferase</keyword>
<dbReference type="AlphaFoldDB" id="A0AAX4P1Y6"/>
<comment type="similarity">
    <text evidence="6">Belongs to the TtcA family. CTU1/NCS6/ATPBD3 subfamily.</text>
</comment>
<sequence length="838" mass="92613">MVLRLWEDFVDGDEALEEIEAAEFSYAAEVSTMEGVCGCDGSDRCSALEGEGGPPSRRQLATPPCLKCGGTRAQFVARQREPLCRTCMEESIQNKIKAAILRPGKRGSASLTQDDTLAVACSGGFNSMAMVHVLTNLAEMEAQRARPRFRRGLKVIHVVTSDSSSDSVASVGASVAAIDPTIAYFVVPLRYVVESDERLRELVLGGGSQLQGSSGEPRSAEDLDLNSIIEGCSLTVSARASMGRLLVKLLCLRVAKVLGSSKLALGCNATYFAMHTLASILRGSGFALPAELQYLDSRFGSWSLPAIIHPLRDSVSKELLLTCYLHGVAFVSSERDIAGDRTDVKSLCKDFIFTAQDRLPSTVLTVMKTVLKLDYNGITEEEMKVLDGSGMIKREKICQLCSSPMCTLSKHFALSQQQRQNGPERDTELQERFCYSCCSMFEKIDKNFRLWSEAGEQTSILRDHFGGSSGRTSDVLNGSDVSELIEEIKVMETEVGGRYPAIAAQPVAVANNRRGMTCAYCRENRAMLKRPKTKESVCKECFYRAFEEEIHQTIVNEKLFTRGDRVAIGASGGKDSTVLIHVLKTLNERYDYGLELFLLSVDEGIKGYRDDSLETVARNEQQYEIPLEVVSYKDLYGYSMDEIVAQIGLRNNCTFCGVFRRQALDRGAVLLNANKIVTGHNADDMAETVFLNVLRGDFPRLTRCTNSITGEDSALPRCKPFKYTYEKEIVMYAFHKKLDYFATECIYSPQAYRGVAREFIKDIEIVEPVCILNAIISGDEMKLGANSERMMQVQGQCTKCGYITSQKVCKACVLLEGLNSGNALSGMSRQACQPLHRH</sequence>
<dbReference type="InterPro" id="IPR011063">
    <property type="entry name" value="TilS/TtcA_N"/>
</dbReference>
<dbReference type="InterPro" id="IPR032442">
    <property type="entry name" value="CTU1_C"/>
</dbReference>
<dbReference type="InterPro" id="IPR019407">
    <property type="entry name" value="CTU2"/>
</dbReference>
<evidence type="ECO:0000256" key="3">
    <source>
        <dbReference type="ARBA" id="ARBA00022679"/>
    </source>
</evidence>
<dbReference type="PANTHER" id="PTHR11807:SF12">
    <property type="entry name" value="CYTOPLASMIC TRNA 2-THIOLATION PROTEIN 1"/>
    <property type="match status" value="1"/>
</dbReference>
<evidence type="ECO:0000256" key="6">
    <source>
        <dbReference type="HAMAP-Rule" id="MF_03053"/>
    </source>
</evidence>
<feature type="domain" description="Cytoplasmic tRNA 2-thiolation protein 1 C-terminal" evidence="9">
    <location>
        <begin position="795"/>
        <end position="823"/>
    </location>
</feature>
<dbReference type="PANTHER" id="PTHR11807">
    <property type="entry name" value="ATPASES OF THE PP SUPERFAMILY-RELATED"/>
    <property type="match status" value="1"/>
</dbReference>
<dbReference type="InterPro" id="IPR000541">
    <property type="entry name" value="Ncs6/Tuc1/Ctu1"/>
</dbReference>
<feature type="domain" description="tRNA(Ile)-lysidine/2-thiocytidine synthase N-terminal" evidence="8">
    <location>
        <begin position="566"/>
        <end position="744"/>
    </location>
</feature>
<dbReference type="GO" id="GO:0000049">
    <property type="term" value="F:tRNA binding"/>
    <property type="evidence" value="ECO:0007669"/>
    <property type="project" value="UniProtKB-UniRule"/>
</dbReference>
<dbReference type="PROSITE" id="PS01263">
    <property type="entry name" value="UPF0021"/>
    <property type="match status" value="1"/>
</dbReference>
<accession>A0AAX4P1Y6</accession>
<keyword evidence="5 6" id="KW-0694">RNA-binding</keyword>
<dbReference type="HAMAP" id="MF_03053">
    <property type="entry name" value="CTU1"/>
    <property type="match status" value="1"/>
</dbReference>
<keyword evidence="1 6" id="KW-0963">Cytoplasm</keyword>
<proteinExistence type="inferred from homology"/>
<dbReference type="InterPro" id="IPR014729">
    <property type="entry name" value="Rossmann-like_a/b/a_fold"/>
</dbReference>
<dbReference type="Pfam" id="PF10288">
    <property type="entry name" value="CTU2"/>
    <property type="match status" value="1"/>
</dbReference>
<dbReference type="EC" id="2.7.7.-" evidence="6"/>
<dbReference type="Pfam" id="PF16503">
    <property type="entry name" value="zn-ribbon_14"/>
    <property type="match status" value="1"/>
</dbReference>
<comment type="subcellular location">
    <subcellularLocation>
        <location evidence="6">Cytoplasm</location>
    </subcellularLocation>
</comment>
<dbReference type="InterPro" id="IPR020554">
    <property type="entry name" value="UPF0021_CS"/>
</dbReference>
<dbReference type="HAMAP" id="MF_03054">
    <property type="entry name" value="CTU2"/>
    <property type="match status" value="1"/>
</dbReference>
<keyword evidence="2 6" id="KW-0820">tRNA-binding</keyword>